<dbReference type="GO" id="GO:0003723">
    <property type="term" value="F:RNA binding"/>
    <property type="evidence" value="ECO:0007669"/>
    <property type="project" value="UniProtKB-UniRule"/>
</dbReference>
<dbReference type="FunFam" id="3.30.300.20:FF:000024">
    <property type="entry name" value="Probable transcription termination protein NusA"/>
    <property type="match status" value="1"/>
</dbReference>
<dbReference type="GeneID" id="55641284"/>
<keyword evidence="10" id="KW-1185">Reference proteome</keyword>
<keyword evidence="5 6" id="KW-0804">Transcription</keyword>
<comment type="function">
    <text evidence="6">Participates in transcription termination.</text>
</comment>
<dbReference type="RefSeq" id="WP_174630200.1">
    <property type="nucleotide sequence ID" value="NZ_CP049074.1"/>
</dbReference>
<keyword evidence="3 7" id="KW-0694">RNA-binding</keyword>
<dbReference type="Pfam" id="PF26594">
    <property type="entry name" value="KH_NusA_2nd"/>
    <property type="match status" value="1"/>
</dbReference>
<evidence type="ECO:0000256" key="7">
    <source>
        <dbReference type="PROSITE-ProRule" id="PRU00117"/>
    </source>
</evidence>
<evidence type="ECO:0000256" key="1">
    <source>
        <dbReference type="ARBA" id="ARBA00022472"/>
    </source>
</evidence>
<dbReference type="Gene3D" id="3.30.300.20">
    <property type="match status" value="2"/>
</dbReference>
<dbReference type="GO" id="GO:0005829">
    <property type="term" value="C:cytosol"/>
    <property type="evidence" value="ECO:0007669"/>
    <property type="project" value="TreeGrafter"/>
</dbReference>
<dbReference type="InterPro" id="IPR004087">
    <property type="entry name" value="KH_dom"/>
</dbReference>
<dbReference type="InterPro" id="IPR030842">
    <property type="entry name" value="TF_NusA_bacterial"/>
</dbReference>
<comment type="similarity">
    <text evidence="6">Belongs to the NusA family.</text>
</comment>
<comment type="subcellular location">
    <subcellularLocation>
        <location evidence="6">Cytoplasm</location>
    </subcellularLocation>
</comment>
<dbReference type="HAMAP" id="MF_00945_A">
    <property type="entry name" value="NusA_A"/>
    <property type="match status" value="1"/>
</dbReference>
<dbReference type="OrthoDB" id="4116at2157"/>
<dbReference type="NCBIfam" id="TIGR01952">
    <property type="entry name" value="nusA_arch"/>
    <property type="match status" value="1"/>
</dbReference>
<keyword evidence="2 6" id="KW-0963">Cytoplasm</keyword>
<dbReference type="GO" id="GO:0031564">
    <property type="term" value="P:transcription antitermination"/>
    <property type="evidence" value="ECO:0007669"/>
    <property type="project" value="InterPro"/>
</dbReference>
<dbReference type="InterPro" id="IPR058582">
    <property type="entry name" value="KH_NusA_2nd"/>
</dbReference>
<feature type="domain" description="K Homology" evidence="8">
    <location>
        <begin position="33"/>
        <end position="125"/>
    </location>
</feature>
<keyword evidence="4 6" id="KW-0805">Transcription regulation</keyword>
<dbReference type="CDD" id="cd22531">
    <property type="entry name" value="KH-II_NusA_arch_rpt2"/>
    <property type="match status" value="1"/>
</dbReference>
<evidence type="ECO:0000313" key="10">
    <source>
        <dbReference type="Proteomes" id="UP000509301"/>
    </source>
</evidence>
<evidence type="ECO:0000256" key="6">
    <source>
        <dbReference type="HAMAP-Rule" id="MF_00945"/>
    </source>
</evidence>
<dbReference type="Pfam" id="PF07650">
    <property type="entry name" value="KH_2"/>
    <property type="match status" value="1"/>
</dbReference>
<organism evidence="9 10">
    <name type="scientific">Metallosphaera tengchongensis</name>
    <dbReference type="NCBI Taxonomy" id="1532350"/>
    <lineage>
        <taxon>Archaea</taxon>
        <taxon>Thermoproteota</taxon>
        <taxon>Thermoprotei</taxon>
        <taxon>Sulfolobales</taxon>
        <taxon>Sulfolobaceae</taxon>
        <taxon>Metallosphaera</taxon>
    </lineage>
</organism>
<accession>A0A6N0NT02</accession>
<evidence type="ECO:0000256" key="2">
    <source>
        <dbReference type="ARBA" id="ARBA00022490"/>
    </source>
</evidence>
<dbReference type="GO" id="GO:0006353">
    <property type="term" value="P:DNA-templated transcription termination"/>
    <property type="evidence" value="ECO:0007669"/>
    <property type="project" value="UniProtKB-UniRule"/>
</dbReference>
<evidence type="ECO:0000256" key="5">
    <source>
        <dbReference type="ARBA" id="ARBA00023163"/>
    </source>
</evidence>
<evidence type="ECO:0000256" key="3">
    <source>
        <dbReference type="ARBA" id="ARBA00022884"/>
    </source>
</evidence>
<dbReference type="PROSITE" id="PS50084">
    <property type="entry name" value="KH_TYPE_1"/>
    <property type="match status" value="1"/>
</dbReference>
<evidence type="ECO:0000259" key="8">
    <source>
        <dbReference type="SMART" id="SM00322"/>
    </source>
</evidence>
<dbReference type="InterPro" id="IPR009019">
    <property type="entry name" value="KH_sf_prok-type"/>
</dbReference>
<gene>
    <name evidence="6" type="primary">nusA</name>
    <name evidence="9" type="ORF">GWK48_05000</name>
</gene>
<dbReference type="SUPFAM" id="SSF54814">
    <property type="entry name" value="Prokaryotic type KH domain (KH-domain type II)"/>
    <property type="match status" value="2"/>
</dbReference>
<keyword evidence="1 6" id="KW-0806">Transcription termination</keyword>
<dbReference type="EMBL" id="CP049074">
    <property type="protein sequence ID" value="QKQ99831.1"/>
    <property type="molecule type" value="Genomic_DNA"/>
</dbReference>
<reference evidence="9 10" key="1">
    <citation type="submission" date="2020-02" db="EMBL/GenBank/DDBJ databases">
        <title>Comparative genome analysis reveals the metabolism and evolution of the thermophilic archaeal genus Metallosphaera.</title>
        <authorList>
            <person name="Jiang C."/>
        </authorList>
    </citation>
    <scope>NUCLEOTIDE SEQUENCE [LARGE SCALE GENOMIC DNA]</scope>
    <source>
        <strain evidence="9 10">Ric-A</strain>
    </source>
</reference>
<dbReference type="PANTHER" id="PTHR22648:SF0">
    <property type="entry name" value="TRANSCRIPTION TERMINATION_ANTITERMINATION PROTEIN NUSA"/>
    <property type="match status" value="1"/>
</dbReference>
<dbReference type="InterPro" id="IPR015946">
    <property type="entry name" value="KH_dom-like_a/b"/>
</dbReference>
<dbReference type="CDD" id="cd22530">
    <property type="entry name" value="KH-II_NusA_arch_rpt1"/>
    <property type="match status" value="1"/>
</dbReference>
<dbReference type="AlphaFoldDB" id="A0A6N0NT02"/>
<proteinExistence type="inferred from homology"/>
<dbReference type="SMART" id="SM00322">
    <property type="entry name" value="KH"/>
    <property type="match status" value="1"/>
</dbReference>
<protein>
    <recommendedName>
        <fullName evidence="6">Probable transcription termination protein NusA</fullName>
    </recommendedName>
</protein>
<dbReference type="InterPro" id="IPR004044">
    <property type="entry name" value="KH_dom_type_2"/>
</dbReference>
<sequence>MPEIKLTPEEMRYMSLFQDVTRVTVKDCVIDEESNRIIFLVDPENMGMAIGKGGINIKKLRKIIGKEIEVVAYSDNLEDLIKNLMSPARVRSVKTIDSNSRKIVYITVDPQDKALAIGKAGRNANRAKIILKRYMDIDSVIIS</sequence>
<dbReference type="InterPro" id="IPR010212">
    <property type="entry name" value="NusA_arc"/>
</dbReference>
<evidence type="ECO:0000313" key="9">
    <source>
        <dbReference type="EMBL" id="QKQ99831.1"/>
    </source>
</evidence>
<name>A0A6N0NT02_9CREN</name>
<dbReference type="PANTHER" id="PTHR22648">
    <property type="entry name" value="TRANSCRIPTION TERMINATION FACTOR NUSA"/>
    <property type="match status" value="1"/>
</dbReference>
<dbReference type="Proteomes" id="UP000509301">
    <property type="component" value="Chromosome"/>
</dbReference>
<evidence type="ECO:0000256" key="4">
    <source>
        <dbReference type="ARBA" id="ARBA00023015"/>
    </source>
</evidence>
<dbReference type="KEGG" id="mten:GWK48_05000"/>